<dbReference type="InterPro" id="IPR036865">
    <property type="entry name" value="CRAL-TRIO_dom_sf"/>
</dbReference>
<dbReference type="InterPro" id="IPR036273">
    <property type="entry name" value="CRAL/TRIO_N_dom_sf"/>
</dbReference>
<proteinExistence type="predicted"/>
<dbReference type="EMBL" id="JACGCM010001428">
    <property type="protein sequence ID" value="KAF6155221.1"/>
    <property type="molecule type" value="Genomic_DNA"/>
</dbReference>
<keyword evidence="2" id="KW-1185">Reference proteome</keyword>
<dbReference type="SUPFAM" id="SSF46938">
    <property type="entry name" value="CRAL/TRIO N-terminal domain"/>
    <property type="match status" value="1"/>
</dbReference>
<gene>
    <name evidence="1" type="ORF">GIB67_019747</name>
</gene>
<dbReference type="Gene3D" id="3.40.525.10">
    <property type="entry name" value="CRAL-TRIO lipid binding domain"/>
    <property type="match status" value="1"/>
</dbReference>
<evidence type="ECO:0008006" key="3">
    <source>
        <dbReference type="Google" id="ProtNLM"/>
    </source>
</evidence>
<dbReference type="AlphaFoldDB" id="A0A7J7MK15"/>
<protein>
    <recommendedName>
        <fullName evidence="3">Sec14p-like phosphatidylinositol transfer family protein</fullName>
    </recommendedName>
</protein>
<sequence length="146" mass="16672">MATNGRGAIWTVGFVIHLWSRSNLVVIEVKEKLGRDYYSLPVGKKGRDDEDMILWFLKDRKFDIEAAVAKLSKAIKWREEFGVSKLSGESVEAVARTGKAYVHDFLDVCSRPVLVVVASKHFPAVSIKIHMPIHNDDYNYYLINKF</sequence>
<reference evidence="1 2" key="1">
    <citation type="journal article" date="2020" name="IScience">
        <title>Genome Sequencing of the Endangered Kingdonia uniflora (Circaeasteraceae, Ranunculales) Reveals Potential Mechanisms of Evolutionary Specialization.</title>
        <authorList>
            <person name="Sun Y."/>
            <person name="Deng T."/>
            <person name="Zhang A."/>
            <person name="Moore M.J."/>
            <person name="Landis J.B."/>
            <person name="Lin N."/>
            <person name="Zhang H."/>
            <person name="Zhang X."/>
            <person name="Huang J."/>
            <person name="Zhang X."/>
            <person name="Sun H."/>
            <person name="Wang H."/>
        </authorList>
    </citation>
    <scope>NUCLEOTIDE SEQUENCE [LARGE SCALE GENOMIC DNA]</scope>
    <source>
        <strain evidence="1">TB1705</strain>
        <tissue evidence="1">Leaf</tissue>
    </source>
</reference>
<name>A0A7J7MK15_9MAGN</name>
<comment type="caution">
    <text evidence="1">The sequence shown here is derived from an EMBL/GenBank/DDBJ whole genome shotgun (WGS) entry which is preliminary data.</text>
</comment>
<dbReference type="PANTHER" id="PTHR47556:SF1">
    <property type="entry name" value="SEC14P-LIKE PHOSPHATIDYLINOSITOL TRANSFER FAMILY PROTEIN"/>
    <property type="match status" value="1"/>
</dbReference>
<organism evidence="1 2">
    <name type="scientific">Kingdonia uniflora</name>
    <dbReference type="NCBI Taxonomy" id="39325"/>
    <lineage>
        <taxon>Eukaryota</taxon>
        <taxon>Viridiplantae</taxon>
        <taxon>Streptophyta</taxon>
        <taxon>Embryophyta</taxon>
        <taxon>Tracheophyta</taxon>
        <taxon>Spermatophyta</taxon>
        <taxon>Magnoliopsida</taxon>
        <taxon>Ranunculales</taxon>
        <taxon>Circaeasteraceae</taxon>
        <taxon>Kingdonia</taxon>
    </lineage>
</organism>
<evidence type="ECO:0000313" key="2">
    <source>
        <dbReference type="Proteomes" id="UP000541444"/>
    </source>
</evidence>
<accession>A0A7J7MK15</accession>
<dbReference type="OrthoDB" id="75724at2759"/>
<dbReference type="Proteomes" id="UP000541444">
    <property type="component" value="Unassembled WGS sequence"/>
</dbReference>
<dbReference type="PANTHER" id="PTHR47556">
    <property type="entry name" value="SEC14P-LIKE PHOSPHATIDYLINOSITOL TRANSFER FAMILY PROTEIN"/>
    <property type="match status" value="1"/>
</dbReference>
<evidence type="ECO:0000313" key="1">
    <source>
        <dbReference type="EMBL" id="KAF6155221.1"/>
    </source>
</evidence>